<feature type="transmembrane region" description="Helical" evidence="4">
    <location>
        <begin position="236"/>
        <end position="257"/>
    </location>
</feature>
<keyword evidence="3 4" id="KW-0472">Membrane</keyword>
<feature type="transmembrane region" description="Helical" evidence="4">
    <location>
        <begin position="184"/>
        <end position="200"/>
    </location>
</feature>
<feature type="transmembrane region" description="Helical" evidence="4">
    <location>
        <begin position="299"/>
        <end position="321"/>
    </location>
</feature>
<feature type="transmembrane region" description="Helical" evidence="4">
    <location>
        <begin position="269"/>
        <end position="287"/>
    </location>
</feature>
<feature type="transmembrane region" description="Helical" evidence="4">
    <location>
        <begin position="154"/>
        <end position="172"/>
    </location>
</feature>
<organism evidence="6 7">
    <name type="scientific">Collimonas rhizosphaerae</name>
    <dbReference type="NCBI Taxonomy" id="3126357"/>
    <lineage>
        <taxon>Bacteria</taxon>
        <taxon>Pseudomonadati</taxon>
        <taxon>Pseudomonadota</taxon>
        <taxon>Betaproteobacteria</taxon>
        <taxon>Burkholderiales</taxon>
        <taxon>Oxalobacteraceae</taxon>
        <taxon>Collimonas</taxon>
    </lineage>
</organism>
<comment type="caution">
    <text evidence="6">The sequence shown here is derived from an EMBL/GenBank/DDBJ whole genome shotgun (WGS) entry which is preliminary data.</text>
</comment>
<evidence type="ECO:0000313" key="7">
    <source>
        <dbReference type="Proteomes" id="UP001495910"/>
    </source>
</evidence>
<evidence type="ECO:0000256" key="4">
    <source>
        <dbReference type="SAM" id="Phobius"/>
    </source>
</evidence>
<protein>
    <submittedName>
        <fullName evidence="6">MFS transporter</fullName>
    </submittedName>
</protein>
<dbReference type="InterPro" id="IPR020846">
    <property type="entry name" value="MFS_dom"/>
</dbReference>
<dbReference type="RefSeq" id="WP_342828326.1">
    <property type="nucleotide sequence ID" value="NZ_JBANDC010000002.1"/>
</dbReference>
<accession>A0ABU9PRJ1</accession>
<reference evidence="6 7" key="1">
    <citation type="submission" date="2024-02" db="EMBL/GenBank/DDBJ databases">
        <title>Draft genome sequence of Collimonas sp. strain H4R21, an effective mineral-weathering bacterial strain isolated from the beech rhizosphere.</title>
        <authorList>
            <person name="Morin E."/>
            <person name="Uroz S."/>
            <person name="Leveau J.H.J."/>
            <person name="Kumar R."/>
            <person name="Rey M.W."/>
            <person name="Pham J."/>
        </authorList>
    </citation>
    <scope>NUCLEOTIDE SEQUENCE [LARGE SCALE GENOMIC DNA]</scope>
    <source>
        <strain evidence="6 7">H4R21</strain>
    </source>
</reference>
<dbReference type="InterPro" id="IPR011701">
    <property type="entry name" value="MFS"/>
</dbReference>
<evidence type="ECO:0000256" key="2">
    <source>
        <dbReference type="ARBA" id="ARBA00022989"/>
    </source>
</evidence>
<dbReference type="EMBL" id="JBANDC010000002">
    <property type="protein sequence ID" value="MEM4986618.1"/>
    <property type="molecule type" value="Genomic_DNA"/>
</dbReference>
<dbReference type="PANTHER" id="PTHR42910">
    <property type="entry name" value="TRANSPORTER SCO4007-RELATED"/>
    <property type="match status" value="1"/>
</dbReference>
<dbReference type="PROSITE" id="PS50850">
    <property type="entry name" value="MFS"/>
    <property type="match status" value="1"/>
</dbReference>
<feature type="transmembrane region" description="Helical" evidence="4">
    <location>
        <begin position="97"/>
        <end position="114"/>
    </location>
</feature>
<feature type="transmembrane region" description="Helical" evidence="4">
    <location>
        <begin position="33"/>
        <end position="60"/>
    </location>
</feature>
<sequence length="420" mass="43423">MNTPRLPSTVPYPASKTSAARIAGDGISTGLQLLFAAAVGITVINLFATQTLIGPIAAALGLDARLSGMVAMLPQLGYAAGLVLLVPLADLLENRRLIVRLLMCCALALAAATLSTSGWLFLLAIFLAGAASSAIQIMVPLAALMACEAHRGKVVGNVMSGLMLGILLSRPLASLLVDAGGWRLLYLVLAVSVTVVAITLRRTLPLRQPAAILSYPALIRSLWSLLRSQPVLRRRALTAALAMAAFSLFWTAVALLLTQQPFNMNQRHIALFALAGAAGAIVAPLAGRIGDRGWTRQATLAAHLLMIGALLLAGVAGAGWGGFAISIHPWLALGMLVLAAIGLDAGVTTDQTLGRRAINLLQPEARGRLNGLFVGIFFIGGALGAASAALAWVAGGWSGVCLAGIAYAAAALIFAVFQQR</sequence>
<keyword evidence="1 4" id="KW-0812">Transmembrane</keyword>
<feature type="transmembrane region" description="Helical" evidence="4">
    <location>
        <begin position="120"/>
        <end position="147"/>
    </location>
</feature>
<dbReference type="Proteomes" id="UP001495910">
    <property type="component" value="Unassembled WGS sequence"/>
</dbReference>
<feature type="domain" description="Major facilitator superfamily (MFS) profile" evidence="5">
    <location>
        <begin position="31"/>
        <end position="420"/>
    </location>
</feature>
<feature type="transmembrane region" description="Helical" evidence="4">
    <location>
        <begin position="327"/>
        <end position="348"/>
    </location>
</feature>
<dbReference type="Pfam" id="PF07690">
    <property type="entry name" value="MFS_1"/>
    <property type="match status" value="1"/>
</dbReference>
<evidence type="ECO:0000256" key="3">
    <source>
        <dbReference type="ARBA" id="ARBA00023136"/>
    </source>
</evidence>
<dbReference type="PANTHER" id="PTHR42910:SF1">
    <property type="entry name" value="MAJOR FACILITATOR SUPERFAMILY (MFS) PROFILE DOMAIN-CONTAINING PROTEIN"/>
    <property type="match status" value="1"/>
</dbReference>
<feature type="transmembrane region" description="Helical" evidence="4">
    <location>
        <begin position="397"/>
        <end position="417"/>
    </location>
</feature>
<dbReference type="InterPro" id="IPR036259">
    <property type="entry name" value="MFS_trans_sf"/>
</dbReference>
<gene>
    <name evidence="6" type="ORF">V8G57_04360</name>
</gene>
<evidence type="ECO:0000313" key="6">
    <source>
        <dbReference type="EMBL" id="MEM4986618.1"/>
    </source>
</evidence>
<name>A0ABU9PRJ1_9BURK</name>
<feature type="transmembrane region" description="Helical" evidence="4">
    <location>
        <begin position="66"/>
        <end position="85"/>
    </location>
</feature>
<proteinExistence type="predicted"/>
<evidence type="ECO:0000256" key="1">
    <source>
        <dbReference type="ARBA" id="ARBA00022692"/>
    </source>
</evidence>
<feature type="transmembrane region" description="Helical" evidence="4">
    <location>
        <begin position="369"/>
        <end position="391"/>
    </location>
</feature>
<evidence type="ECO:0000259" key="5">
    <source>
        <dbReference type="PROSITE" id="PS50850"/>
    </source>
</evidence>
<dbReference type="SUPFAM" id="SSF103473">
    <property type="entry name" value="MFS general substrate transporter"/>
    <property type="match status" value="1"/>
</dbReference>
<keyword evidence="2 4" id="KW-1133">Transmembrane helix</keyword>
<dbReference type="CDD" id="cd17324">
    <property type="entry name" value="MFS_NepI_like"/>
    <property type="match status" value="1"/>
</dbReference>
<dbReference type="Gene3D" id="1.20.1250.20">
    <property type="entry name" value="MFS general substrate transporter like domains"/>
    <property type="match status" value="1"/>
</dbReference>
<keyword evidence="7" id="KW-1185">Reference proteome</keyword>